<dbReference type="InterPro" id="IPR036047">
    <property type="entry name" value="F-box-like_dom_sf"/>
</dbReference>
<dbReference type="Gene3D" id="1.20.1280.50">
    <property type="match status" value="1"/>
</dbReference>
<feature type="compositionally biased region" description="Polar residues" evidence="2">
    <location>
        <begin position="165"/>
        <end position="182"/>
    </location>
</feature>
<name>A0A3B4AH50_9GOBI</name>
<dbReference type="PROSITE" id="PS50181">
    <property type="entry name" value="FBOX"/>
    <property type="match status" value="1"/>
</dbReference>
<evidence type="ECO:0000256" key="2">
    <source>
        <dbReference type="SAM" id="MobiDB-lite"/>
    </source>
</evidence>
<feature type="compositionally biased region" description="Polar residues" evidence="2">
    <location>
        <begin position="255"/>
        <end position="280"/>
    </location>
</feature>
<accession>A0A3B4AH50</accession>
<protein>
    <recommendedName>
        <fullName evidence="3">F-box domain-containing protein</fullName>
    </recommendedName>
</protein>
<evidence type="ECO:0000259" key="3">
    <source>
        <dbReference type="PROSITE" id="PS50181"/>
    </source>
</evidence>
<evidence type="ECO:0000313" key="5">
    <source>
        <dbReference type="Proteomes" id="UP000261520"/>
    </source>
</evidence>
<evidence type="ECO:0000313" key="4">
    <source>
        <dbReference type="Ensembl" id="ENSPMGP00000016422.1"/>
    </source>
</evidence>
<dbReference type="SUPFAM" id="SSF81383">
    <property type="entry name" value="F-box domain"/>
    <property type="match status" value="1"/>
</dbReference>
<dbReference type="InterPro" id="IPR039594">
    <property type="entry name" value="FBXO34/46"/>
</dbReference>
<feature type="region of interest" description="Disordered" evidence="2">
    <location>
        <begin position="110"/>
        <end position="137"/>
    </location>
</feature>
<dbReference type="PANTHER" id="PTHR16271">
    <property type="entry name" value="F-BOX ONLY PROTEIN 34/46 FAMILY MEMBER"/>
    <property type="match status" value="1"/>
</dbReference>
<dbReference type="Ensembl" id="ENSPMGT00000017532.1">
    <property type="protein sequence ID" value="ENSPMGP00000016422.1"/>
    <property type="gene ID" value="ENSPMGG00000013488.1"/>
</dbReference>
<feature type="region of interest" description="Disordered" evidence="2">
    <location>
        <begin position="236"/>
        <end position="296"/>
    </location>
</feature>
<dbReference type="Proteomes" id="UP000261520">
    <property type="component" value="Unplaced"/>
</dbReference>
<dbReference type="PANTHER" id="PTHR16271:SF11">
    <property type="entry name" value="F-BOX ONLY PROTEIN 34"/>
    <property type="match status" value="1"/>
</dbReference>
<dbReference type="AlphaFoldDB" id="A0A3B4AH50"/>
<dbReference type="Pfam" id="PF00646">
    <property type="entry name" value="F-box"/>
    <property type="match status" value="1"/>
</dbReference>
<feature type="region of interest" description="Disordered" evidence="2">
    <location>
        <begin position="163"/>
        <end position="209"/>
    </location>
</feature>
<keyword evidence="1" id="KW-0833">Ubl conjugation pathway</keyword>
<evidence type="ECO:0000256" key="1">
    <source>
        <dbReference type="ARBA" id="ARBA00022786"/>
    </source>
</evidence>
<keyword evidence="5" id="KW-1185">Reference proteome</keyword>
<sequence>MHLKSCPKLLRSELRLDLGQQQGALLRRGQSLRVPLAALSTNTLRCSPVGGAVLAARAKGSENAVFTEEEGGGLDVWSVIKPGHVREKIALFAHDTPNERNVRLIQASDTRGGHLTHRYKGSSPAVPPGSGDSEPAAYDSKLSVVEMVAFLEQRVITRSPHAKLRSSTSIMLSRAQPPSSASLLADPQPVPPSDRPISLQQGEEPDSVSVSDMVAKLESQCLRRRTQTEQNHVIKTVTKNTPTMPERSDAIGRGRTQSPPSCQSKPAQLSSQVKLNTTQKCESKETQKSPASTADILRPPVRSEVALAKMIKMEDVFCVKDVTKPDPKPDDAFKTVGPSCVKLKNTPLSEFKTEKSHESPKLEEPLPGLLFLTPPSKVASLSPNSHSDSLVPAAVLLRSSSDVGSERRRRRKATRTFSVGEGRVSEDFLLMRRRVQSLLEPRSSLSYLSLLPHHLLLQILLHLPTRALAALKCTCHYLRLVIDTYDPRPLDALWVCDPRYRDDPCKQCKRRHQRGDVSLCRWHHKPFCQAMPYGPGYWMCCHGDRRDAPGCNVGLHDNRWVPAFHSINAPIYRQRPREEDET</sequence>
<organism evidence="4 5">
    <name type="scientific">Periophthalmus magnuspinnatus</name>
    <dbReference type="NCBI Taxonomy" id="409849"/>
    <lineage>
        <taxon>Eukaryota</taxon>
        <taxon>Metazoa</taxon>
        <taxon>Chordata</taxon>
        <taxon>Craniata</taxon>
        <taxon>Vertebrata</taxon>
        <taxon>Euteleostomi</taxon>
        <taxon>Actinopterygii</taxon>
        <taxon>Neopterygii</taxon>
        <taxon>Teleostei</taxon>
        <taxon>Neoteleostei</taxon>
        <taxon>Acanthomorphata</taxon>
        <taxon>Gobiaria</taxon>
        <taxon>Gobiiformes</taxon>
        <taxon>Gobioidei</taxon>
        <taxon>Gobiidae</taxon>
        <taxon>Oxudercinae</taxon>
        <taxon>Periophthalmus</taxon>
    </lineage>
</organism>
<reference evidence="4" key="2">
    <citation type="submission" date="2025-09" db="UniProtKB">
        <authorList>
            <consortium name="Ensembl"/>
        </authorList>
    </citation>
    <scope>IDENTIFICATION</scope>
</reference>
<dbReference type="STRING" id="409849.ENSPMGP00000016422"/>
<proteinExistence type="predicted"/>
<dbReference type="InterPro" id="IPR001810">
    <property type="entry name" value="F-box_dom"/>
</dbReference>
<feature type="domain" description="F-box" evidence="3">
    <location>
        <begin position="445"/>
        <end position="494"/>
    </location>
</feature>
<reference evidence="4" key="1">
    <citation type="submission" date="2025-08" db="UniProtKB">
        <authorList>
            <consortium name="Ensembl"/>
        </authorList>
    </citation>
    <scope>IDENTIFICATION</scope>
</reference>